<evidence type="ECO:0000313" key="4">
    <source>
        <dbReference type="Proteomes" id="UP000016936"/>
    </source>
</evidence>
<reference evidence="4" key="2">
    <citation type="journal article" date="2013" name="PLoS Genet.">
        <title>Comparative genome structure, secondary metabolite, and effector coding capacity across Cochliobolus pathogens.</title>
        <authorList>
            <person name="Condon B.J."/>
            <person name="Leng Y."/>
            <person name="Wu D."/>
            <person name="Bushley K.E."/>
            <person name="Ohm R.A."/>
            <person name="Otillar R."/>
            <person name="Martin J."/>
            <person name="Schackwitz W."/>
            <person name="Grimwood J."/>
            <person name="MohdZainudin N."/>
            <person name="Xue C."/>
            <person name="Wang R."/>
            <person name="Manning V.A."/>
            <person name="Dhillon B."/>
            <person name="Tu Z.J."/>
            <person name="Steffenson B.J."/>
            <person name="Salamov A."/>
            <person name="Sun H."/>
            <person name="Lowry S."/>
            <person name="LaButti K."/>
            <person name="Han J."/>
            <person name="Copeland A."/>
            <person name="Lindquist E."/>
            <person name="Barry K."/>
            <person name="Schmutz J."/>
            <person name="Baker S.E."/>
            <person name="Ciuffetti L.M."/>
            <person name="Grigoriev I.V."/>
            <person name="Zhong S."/>
            <person name="Turgeon B.G."/>
        </authorList>
    </citation>
    <scope>NUCLEOTIDE SEQUENCE [LARGE SCALE GENOMIC DNA]</scope>
    <source>
        <strain evidence="4">C5 / ATCC 48332 / race O</strain>
    </source>
</reference>
<feature type="transmembrane region" description="Helical" evidence="2">
    <location>
        <begin position="163"/>
        <end position="184"/>
    </location>
</feature>
<evidence type="ECO:0008006" key="5">
    <source>
        <dbReference type="Google" id="ProtNLM"/>
    </source>
</evidence>
<dbReference type="AlphaFoldDB" id="M2U6W7"/>
<feature type="region of interest" description="Disordered" evidence="1">
    <location>
        <begin position="22"/>
        <end position="87"/>
    </location>
</feature>
<dbReference type="InterPro" id="IPR038213">
    <property type="entry name" value="IFI6/IFI27-like_sf"/>
</dbReference>
<keyword evidence="2" id="KW-1133">Transmembrane helix</keyword>
<gene>
    <name evidence="3" type="ORF">COCHEDRAFT_1181162</name>
</gene>
<evidence type="ECO:0000256" key="2">
    <source>
        <dbReference type="SAM" id="Phobius"/>
    </source>
</evidence>
<dbReference type="EMBL" id="KB445579">
    <property type="protein sequence ID" value="EMD89486.1"/>
    <property type="molecule type" value="Genomic_DNA"/>
</dbReference>
<dbReference type="STRING" id="701091.M2U6W7"/>
<sequence>MDGPKFFQAWNNFLGLFQAASNASGDDADKHNDAGSSDDDSETHLLDEADKHSDAGSSYNGSETHLPDDTNPTEPGNGTRSNPTPRGNGGIAAAFNVYCRQAFNSVVVKVEMAVSQVKDYVSSAVSQVKDFISSAVHSIKEKGILGAAKELGNWIKSHPKETALIVVPLVAMAITAITLLAIGFGPAGVAAGDTAAVIQAGIGNVVAHSLFATCTSAMMGGYGAPIVFGGVWFLATAATAAATSAWKRWKSRNDRSLVLLPQVSPKDISKKIEDAAENLMIGCMLVAAYVTYRIKIPQSSTANVDTRNDESHLPLDFTDLAHFNLDVNLDESAVATTSSTDTLDFYFPASTTCVTPLPATLQNFPDFNSQTALQKAPTQSKNQFLSMNLSPYARARMSYFLEHMQLVPRTMVEQNCTPWMHSTLYDDHMPRCFQDAHAACALYITKNEINAERVANHIRNRVEEMINQTASDAPIEILARTHAIMLYQLMFVFGGNVSFWAQAEALASHLEDMGAMLLPIAAEENEHVGDLPLYPSTAAHSAWRSFIFRESARRTLLAAYQITVMYTVLSGQMKTCNQDTALKSRITLSAHLWKATNAFDFAMSWNAKNHFVVKGLDFTNLLKEAQPDDLDVFGNILLISLQGIDDIRAWYHVRGGTLELP</sequence>
<evidence type="ECO:0000313" key="3">
    <source>
        <dbReference type="EMBL" id="EMD89486.1"/>
    </source>
</evidence>
<proteinExistence type="predicted"/>
<dbReference type="Gene3D" id="6.10.110.10">
    <property type="match status" value="1"/>
</dbReference>
<dbReference type="Proteomes" id="UP000016936">
    <property type="component" value="Unassembled WGS sequence"/>
</dbReference>
<dbReference type="HOGENOM" id="CLU_429597_0_0_1"/>
<keyword evidence="2" id="KW-0812">Transmembrane</keyword>
<evidence type="ECO:0000256" key="1">
    <source>
        <dbReference type="SAM" id="MobiDB-lite"/>
    </source>
</evidence>
<name>M2U6W7_COCH5</name>
<organism evidence="3 4">
    <name type="scientific">Cochliobolus heterostrophus (strain C5 / ATCC 48332 / race O)</name>
    <name type="common">Southern corn leaf blight fungus</name>
    <name type="synonym">Bipolaris maydis</name>
    <dbReference type="NCBI Taxonomy" id="701091"/>
    <lineage>
        <taxon>Eukaryota</taxon>
        <taxon>Fungi</taxon>
        <taxon>Dikarya</taxon>
        <taxon>Ascomycota</taxon>
        <taxon>Pezizomycotina</taxon>
        <taxon>Dothideomycetes</taxon>
        <taxon>Pleosporomycetidae</taxon>
        <taxon>Pleosporales</taxon>
        <taxon>Pleosporineae</taxon>
        <taxon>Pleosporaceae</taxon>
        <taxon>Bipolaris</taxon>
    </lineage>
</organism>
<keyword evidence="4" id="KW-1185">Reference proteome</keyword>
<dbReference type="OrthoDB" id="5355161at2759"/>
<reference evidence="3 4" key="1">
    <citation type="journal article" date="2012" name="PLoS Pathog.">
        <title>Diverse lifestyles and strategies of plant pathogenesis encoded in the genomes of eighteen Dothideomycetes fungi.</title>
        <authorList>
            <person name="Ohm R.A."/>
            <person name="Feau N."/>
            <person name="Henrissat B."/>
            <person name="Schoch C.L."/>
            <person name="Horwitz B.A."/>
            <person name="Barry K.W."/>
            <person name="Condon B.J."/>
            <person name="Copeland A.C."/>
            <person name="Dhillon B."/>
            <person name="Glaser F."/>
            <person name="Hesse C.N."/>
            <person name="Kosti I."/>
            <person name="LaButti K."/>
            <person name="Lindquist E.A."/>
            <person name="Lucas S."/>
            <person name="Salamov A.A."/>
            <person name="Bradshaw R.E."/>
            <person name="Ciuffetti L."/>
            <person name="Hamelin R.C."/>
            <person name="Kema G.H.J."/>
            <person name="Lawrence C."/>
            <person name="Scott J.A."/>
            <person name="Spatafora J.W."/>
            <person name="Turgeon B.G."/>
            <person name="de Wit P.J.G.M."/>
            <person name="Zhong S."/>
            <person name="Goodwin S.B."/>
            <person name="Grigoriev I.V."/>
        </authorList>
    </citation>
    <scope>NUCLEOTIDE SEQUENCE [LARGE SCALE GENOMIC DNA]</scope>
    <source>
        <strain evidence="4">C5 / ATCC 48332 / race O</strain>
    </source>
</reference>
<keyword evidence="2" id="KW-0472">Membrane</keyword>
<dbReference type="eggNOG" id="ENOG502S073">
    <property type="taxonomic scope" value="Eukaryota"/>
</dbReference>
<accession>M2U6W7</accession>
<feature type="compositionally biased region" description="Polar residues" evidence="1">
    <location>
        <begin position="70"/>
        <end position="85"/>
    </location>
</feature>
<protein>
    <recommendedName>
        <fullName evidence="5">Transcription factor domain-containing protein</fullName>
    </recommendedName>
</protein>
<feature type="compositionally biased region" description="Basic and acidic residues" evidence="1">
    <location>
        <begin position="42"/>
        <end position="54"/>
    </location>
</feature>
<dbReference type="OMA" id="THAIMLY"/>
<feature type="transmembrane region" description="Helical" evidence="2">
    <location>
        <begin position="226"/>
        <end position="246"/>
    </location>
</feature>